<keyword evidence="4" id="KW-1185">Reference proteome</keyword>
<protein>
    <submittedName>
        <fullName evidence="3">Putative endonuclease</fullName>
    </submittedName>
</protein>
<dbReference type="PROSITE" id="PS50164">
    <property type="entry name" value="GIY_YIG"/>
    <property type="match status" value="1"/>
</dbReference>
<dbReference type="InterPro" id="IPR000305">
    <property type="entry name" value="GIY-YIG_endonuc"/>
</dbReference>
<organism evidence="3 4">
    <name type="scientific">Salipaludibacillus aurantiacus</name>
    <dbReference type="NCBI Taxonomy" id="1601833"/>
    <lineage>
        <taxon>Bacteria</taxon>
        <taxon>Bacillati</taxon>
        <taxon>Bacillota</taxon>
        <taxon>Bacilli</taxon>
        <taxon>Bacillales</taxon>
        <taxon>Bacillaceae</taxon>
    </lineage>
</organism>
<proteinExistence type="inferred from homology"/>
<dbReference type="RefSeq" id="WP_093055789.1">
    <property type="nucleotide sequence ID" value="NZ_FOGT01000024.1"/>
</dbReference>
<feature type="domain" description="GIY-YIG" evidence="2">
    <location>
        <begin position="4"/>
        <end position="79"/>
    </location>
</feature>
<evidence type="ECO:0000259" key="2">
    <source>
        <dbReference type="PROSITE" id="PS50164"/>
    </source>
</evidence>
<sequence length="98" mass="11787">MSEKNHYVYILRCKDATYYTGYTTDVQRRLNAHENGKGAKYTRGRGPFTLVYEQKLDYKGDALKREREIKRMTRKEKEAIICKWRREKYEDKGTTELP</sequence>
<dbReference type="PANTHER" id="PTHR34477:SF1">
    <property type="entry name" value="UPF0213 PROTEIN YHBQ"/>
    <property type="match status" value="1"/>
</dbReference>
<keyword evidence="3" id="KW-0378">Hydrolase</keyword>
<dbReference type="Pfam" id="PF01541">
    <property type="entry name" value="GIY-YIG"/>
    <property type="match status" value="1"/>
</dbReference>
<dbReference type="InterPro" id="IPR050190">
    <property type="entry name" value="UPF0213_domain"/>
</dbReference>
<keyword evidence="3" id="KW-0540">Nuclease</keyword>
<dbReference type="CDD" id="cd10456">
    <property type="entry name" value="GIY-YIG_UPF0213"/>
    <property type="match status" value="1"/>
</dbReference>
<name>A0A1H9X398_9BACI</name>
<comment type="similarity">
    <text evidence="1">Belongs to the UPF0213 family.</text>
</comment>
<gene>
    <name evidence="3" type="ORF">SAMN05518684_12410</name>
</gene>
<evidence type="ECO:0000313" key="4">
    <source>
        <dbReference type="Proteomes" id="UP000198571"/>
    </source>
</evidence>
<dbReference type="InterPro" id="IPR035901">
    <property type="entry name" value="GIY-YIG_endonuc_sf"/>
</dbReference>
<dbReference type="AlphaFoldDB" id="A0A1H9X398"/>
<accession>A0A1H9X398</accession>
<dbReference type="SUPFAM" id="SSF82771">
    <property type="entry name" value="GIY-YIG endonuclease"/>
    <property type="match status" value="1"/>
</dbReference>
<dbReference type="PANTHER" id="PTHR34477">
    <property type="entry name" value="UPF0213 PROTEIN YHBQ"/>
    <property type="match status" value="1"/>
</dbReference>
<evidence type="ECO:0000313" key="3">
    <source>
        <dbReference type="EMBL" id="SES40620.1"/>
    </source>
</evidence>
<dbReference type="STRING" id="1601833.SAMN05518684_12410"/>
<keyword evidence="3" id="KW-0255">Endonuclease</keyword>
<dbReference type="EMBL" id="FOGT01000024">
    <property type="protein sequence ID" value="SES40620.1"/>
    <property type="molecule type" value="Genomic_DNA"/>
</dbReference>
<dbReference type="Gene3D" id="3.40.1440.10">
    <property type="entry name" value="GIY-YIG endonuclease"/>
    <property type="match status" value="1"/>
</dbReference>
<dbReference type="Proteomes" id="UP000198571">
    <property type="component" value="Unassembled WGS sequence"/>
</dbReference>
<dbReference type="OrthoDB" id="9807770at2"/>
<reference evidence="4" key="1">
    <citation type="submission" date="2016-10" db="EMBL/GenBank/DDBJ databases">
        <authorList>
            <person name="Varghese N."/>
            <person name="Submissions S."/>
        </authorList>
    </citation>
    <scope>NUCLEOTIDE SEQUENCE [LARGE SCALE GENOMIC DNA]</scope>
    <source>
        <strain evidence="4">S9</strain>
    </source>
</reference>
<dbReference type="GO" id="GO:0004519">
    <property type="term" value="F:endonuclease activity"/>
    <property type="evidence" value="ECO:0007669"/>
    <property type="project" value="UniProtKB-KW"/>
</dbReference>
<evidence type="ECO:0000256" key="1">
    <source>
        <dbReference type="ARBA" id="ARBA00007435"/>
    </source>
</evidence>